<evidence type="ECO:0000256" key="1">
    <source>
        <dbReference type="SAM" id="MobiDB-lite"/>
    </source>
</evidence>
<dbReference type="Pfam" id="PF13203">
    <property type="entry name" value="DUF2201_N"/>
    <property type="match status" value="1"/>
</dbReference>
<dbReference type="PANTHER" id="PTHR38730:SF1">
    <property type="entry name" value="SLL7028 PROTEIN"/>
    <property type="match status" value="1"/>
</dbReference>
<protein>
    <submittedName>
        <fullName evidence="5">VWFA domain containing protein</fullName>
    </submittedName>
</protein>
<evidence type="ECO:0000313" key="5">
    <source>
        <dbReference type="EMBL" id="CAB4134798.1"/>
    </source>
</evidence>
<evidence type="ECO:0000313" key="4">
    <source>
        <dbReference type="EMBL" id="CAB4130533.1"/>
    </source>
</evidence>
<organism evidence="5">
    <name type="scientific">uncultured Caudovirales phage</name>
    <dbReference type="NCBI Taxonomy" id="2100421"/>
    <lineage>
        <taxon>Viruses</taxon>
        <taxon>Duplodnaviria</taxon>
        <taxon>Heunggongvirae</taxon>
        <taxon>Uroviricota</taxon>
        <taxon>Caudoviricetes</taxon>
        <taxon>Peduoviridae</taxon>
        <taxon>Maltschvirus</taxon>
        <taxon>Maltschvirus maltsch</taxon>
    </lineage>
</organism>
<feature type="domain" description="VWA-like" evidence="2">
    <location>
        <begin position="263"/>
        <end position="387"/>
    </location>
</feature>
<dbReference type="InterPro" id="IPR025154">
    <property type="entry name" value="Put_metallopeptidase_dom"/>
</dbReference>
<feature type="domain" description="Putative metallopeptidase" evidence="3">
    <location>
        <begin position="15"/>
        <end position="244"/>
    </location>
</feature>
<evidence type="ECO:0000259" key="2">
    <source>
        <dbReference type="Pfam" id="PF09967"/>
    </source>
</evidence>
<gene>
    <name evidence="4" type="ORF">UFOVP121_11</name>
    <name evidence="5" type="ORF">UFOVP277_16</name>
</gene>
<dbReference type="InterPro" id="IPR036465">
    <property type="entry name" value="vWFA_dom_sf"/>
</dbReference>
<dbReference type="EMBL" id="LR796243">
    <property type="protein sequence ID" value="CAB4130533.1"/>
    <property type="molecule type" value="Genomic_DNA"/>
</dbReference>
<accession>A0A6J5LJL9</accession>
<reference evidence="5" key="1">
    <citation type="submission" date="2020-04" db="EMBL/GenBank/DDBJ databases">
        <authorList>
            <person name="Chiriac C."/>
            <person name="Salcher M."/>
            <person name="Ghai R."/>
            <person name="Kavagutti S V."/>
        </authorList>
    </citation>
    <scope>NUCLEOTIDE SEQUENCE</scope>
</reference>
<proteinExistence type="predicted"/>
<sequence>MATRKPKTTNEQQLEDRITKARASIIMDSVFFGSLMVRLQPKLNNDIPTMATEGKYIHYNANFTDGLNDAELKGVIVHEVMHCAMAHHARRGERSARGWNMACDYAINPLVKESGFMLPKNCLENPAYAGMAAEEIYALFPDGDGDSGGDGMGSDHWNVGGVEPGAGDGDSSSKSDLEQEQQNWKNAVAEAAMTARMMGKMPAGLDRFVEELMDATLPWQELLARFIHNVAKNDFNWSRPNKGLLQNFGIYMPTLHSDACGTVALIVDTSGSIGQRELTEFGAELNGILDMVRPERVHVIYCDAAVAHVEEFTPDQYPVRLEAHGGGGTDFRPAFEYIDENLSDVQCAIYLTDMYGTFPDSEPDYPTMWVSNSTVSDAPFGQVIQLSR</sequence>
<evidence type="ECO:0000259" key="3">
    <source>
        <dbReference type="Pfam" id="PF13203"/>
    </source>
</evidence>
<name>A0A6J5LJL9_9CAUD</name>
<dbReference type="SUPFAM" id="SSF53300">
    <property type="entry name" value="vWA-like"/>
    <property type="match status" value="1"/>
</dbReference>
<dbReference type="InterPro" id="IPR018698">
    <property type="entry name" value="VWA-like_dom"/>
</dbReference>
<dbReference type="Pfam" id="PF09967">
    <property type="entry name" value="DUF2201"/>
    <property type="match status" value="1"/>
</dbReference>
<dbReference type="PANTHER" id="PTHR38730">
    <property type="entry name" value="SLL7028 PROTEIN"/>
    <property type="match status" value="1"/>
</dbReference>
<feature type="region of interest" description="Disordered" evidence="1">
    <location>
        <begin position="148"/>
        <end position="183"/>
    </location>
</feature>
<dbReference type="EMBL" id="LR796293">
    <property type="protein sequence ID" value="CAB4134798.1"/>
    <property type="molecule type" value="Genomic_DNA"/>
</dbReference>